<protein>
    <recommendedName>
        <fullName evidence="2">Alanine racemase N-terminal domain-containing protein</fullName>
    </recommendedName>
</protein>
<dbReference type="SUPFAM" id="SSF51419">
    <property type="entry name" value="PLP-binding barrel"/>
    <property type="match status" value="1"/>
</dbReference>
<proteinExistence type="predicted"/>
<evidence type="ECO:0000259" key="2">
    <source>
        <dbReference type="Pfam" id="PF01168"/>
    </source>
</evidence>
<dbReference type="NCBIfam" id="TIGR00044">
    <property type="entry name" value="YggS family pyridoxal phosphate-dependent enzyme"/>
    <property type="match status" value="1"/>
</dbReference>
<feature type="domain" description="Alanine racemase N-terminal" evidence="2">
    <location>
        <begin position="11"/>
        <end position="154"/>
    </location>
</feature>
<accession>A0A382BRB7</accession>
<keyword evidence="1" id="KW-0663">Pyridoxal phosphate</keyword>
<dbReference type="Pfam" id="PF01168">
    <property type="entry name" value="Ala_racemase_N"/>
    <property type="match status" value="1"/>
</dbReference>
<reference evidence="3" key="1">
    <citation type="submission" date="2018-05" db="EMBL/GenBank/DDBJ databases">
        <authorList>
            <person name="Lanie J.A."/>
            <person name="Ng W.-L."/>
            <person name="Kazmierczak K.M."/>
            <person name="Andrzejewski T.M."/>
            <person name="Davidsen T.M."/>
            <person name="Wayne K.J."/>
            <person name="Tettelin H."/>
            <person name="Glass J.I."/>
            <person name="Rusch D."/>
            <person name="Podicherti R."/>
            <person name="Tsui H.-C.T."/>
            <person name="Winkler M.E."/>
        </authorList>
    </citation>
    <scope>NUCLEOTIDE SEQUENCE</scope>
</reference>
<organism evidence="3">
    <name type="scientific">marine metagenome</name>
    <dbReference type="NCBI Taxonomy" id="408172"/>
    <lineage>
        <taxon>unclassified sequences</taxon>
        <taxon>metagenomes</taxon>
        <taxon>ecological metagenomes</taxon>
    </lineage>
</organism>
<dbReference type="PANTHER" id="PTHR10146:SF14">
    <property type="entry name" value="PYRIDOXAL PHOSPHATE HOMEOSTASIS PROTEIN"/>
    <property type="match status" value="1"/>
</dbReference>
<dbReference type="InterPro" id="IPR001608">
    <property type="entry name" value="Ala_racemase_N"/>
</dbReference>
<name>A0A382BRB7_9ZZZZ</name>
<dbReference type="PANTHER" id="PTHR10146">
    <property type="entry name" value="PROLINE SYNTHETASE CO-TRANSCRIBED BACTERIAL HOMOLOG PROTEIN"/>
    <property type="match status" value="1"/>
</dbReference>
<dbReference type="InterPro" id="IPR011078">
    <property type="entry name" value="PyrdxlP_homeostasis"/>
</dbReference>
<gene>
    <name evidence="3" type="ORF">METZ01_LOCUS168935</name>
</gene>
<dbReference type="GO" id="GO:0030170">
    <property type="term" value="F:pyridoxal phosphate binding"/>
    <property type="evidence" value="ECO:0007669"/>
    <property type="project" value="InterPro"/>
</dbReference>
<dbReference type="InterPro" id="IPR029066">
    <property type="entry name" value="PLP-binding_barrel"/>
</dbReference>
<dbReference type="CDD" id="cd00635">
    <property type="entry name" value="PLPDE_III_YBL036c_like"/>
    <property type="match status" value="1"/>
</dbReference>
<evidence type="ECO:0000256" key="1">
    <source>
        <dbReference type="ARBA" id="ARBA00022898"/>
    </source>
</evidence>
<dbReference type="Gene3D" id="3.20.20.10">
    <property type="entry name" value="Alanine racemase"/>
    <property type="match status" value="1"/>
</dbReference>
<evidence type="ECO:0000313" key="3">
    <source>
        <dbReference type="EMBL" id="SVB16081.1"/>
    </source>
</evidence>
<dbReference type="AlphaFoldDB" id="A0A382BRB7"/>
<dbReference type="EMBL" id="UINC01030912">
    <property type="protein sequence ID" value="SVB16081.1"/>
    <property type="molecule type" value="Genomic_DNA"/>
</dbReference>
<sequence>MVTKRFIGTLQSNKVNKCLDLFDTVDSVDSIRLAKKIDKRSKTLGKTTPILLEVNTSKEKQKHGFWPDKVDDMTLCATLKNINVKGLMTLGPRSKNEKETRRAFSLLRKVKDKINYEIGENQLVDLSMGMSADFEIGIEEGSTMVRIGTALFGPRTPLK</sequence>